<name>A0A6C0I9Q5_9ZZZZ</name>
<protein>
    <recommendedName>
        <fullName evidence="1">Peptidase S74 domain-containing protein</fullName>
    </recommendedName>
</protein>
<dbReference type="InterPro" id="IPR030392">
    <property type="entry name" value="S74_ICA"/>
</dbReference>
<dbReference type="EMBL" id="MN740142">
    <property type="protein sequence ID" value="QHT89532.1"/>
    <property type="molecule type" value="Genomic_DNA"/>
</dbReference>
<dbReference type="PROSITE" id="PS51688">
    <property type="entry name" value="ICA"/>
    <property type="match status" value="1"/>
</dbReference>
<dbReference type="AlphaFoldDB" id="A0A6C0I9Q5"/>
<accession>A0A6C0I9Q5</accession>
<sequence>MANSITPAGTSRSIFGISTTDIVTGGSVTASAFLGIGKNITNINADNIVVGNIGVSLGGTGNSNFIANGIVFNTNDNRLSSDRNLLWAADTKILKINNRDFLSDTSNYVKSTSNNLQLLINNSTNTIFEGITSNITITTTNTSNYVLSTSNILIKYIKTEQANNILYPATTRALGSVQIGDGLYVNKKGVVSITPEIISILPPIVKNTTTLSFTPITGSSYKICKFLYNPEIGTTFDRDNQTTLILPSWYKFSSNHLLSASLLDANNSNYTMRTIENKGYLGNADDAFTALELYGDTNIKPTTELLDIEYTPLQSTYLEFNCISEEASYGKFERNFDINDVFKAQSQAKITISFWLKVNSCSNDIIIIEFTNNDPKNLRKLSITYIDISNSLQFFVDKERNPIFTIDNIKKRNWYHILWSIEQRTNDFRIQGYINNELKITTTIINEYLKVLGFFRYTKNTISSDTNTSNYNFNISDLKMYNKLLTDDEKTELYNANRYTQYYVDFKDTITSTICDIIAYGGGGGGGSNYGGGAGKLIYVNDAYIAAGVKSLKIGRGGGGYYSNIDFRQEALLGNDTTFEYLKADGGGSSSNYTINYISSNISISGILRTKIETSNLTSNMLGGSGSGNKGGITPFVITSDLKNFVGNTCNIYYYGNKGGTYGGGGAASEGFGLNGGAGVSELIIENGNVDTETYFNFKSPVNLKSAFNLTDSSVGELYDSSNVYIASGGAGMSTSNVYGITQLGYNSRNSGAGGNYGESGKNGAILIRVLSVIDKNVLPKFSIDTSNYVSASSNNIIEYINTISSVSGALLWSRSADNIYYNLGNVGIGANPLQFKLEVAAGTGMTTDETIDYGIMTSNNSNILISSNVNNNICAKFNSSIWTSGNVIASSDERIKTNISDLLDDSALQMILNIQPKKYNYIDWRGRGANNKSDLVYGFLAQQIKGVIPDAVKLQTEFIPNIFAVADYDPLTNIITFQGADIGAYNNIKIYKKVKCYDMRNNIIIVEVIEIINSKSFKIKDITYANDKIFVYGTEVNDFHALNKEYINTLNVCAVQELHRKIVSQQDEIRDLQEKVNILIDYIDFSKMATLQDDINELKSRVDLIITYMDMSR</sequence>
<reference evidence="2" key="1">
    <citation type="journal article" date="2020" name="Nature">
        <title>Giant virus diversity and host interactions through global metagenomics.</title>
        <authorList>
            <person name="Schulz F."/>
            <person name="Roux S."/>
            <person name="Paez-Espino D."/>
            <person name="Jungbluth S."/>
            <person name="Walsh D.A."/>
            <person name="Denef V.J."/>
            <person name="McMahon K.D."/>
            <person name="Konstantinidis K.T."/>
            <person name="Eloe-Fadrosh E.A."/>
            <person name="Kyrpides N.C."/>
            <person name="Woyke T."/>
        </authorList>
    </citation>
    <scope>NUCLEOTIDE SEQUENCE</scope>
    <source>
        <strain evidence="2">GVMAG-M-3300023184-60</strain>
    </source>
</reference>
<dbReference type="Pfam" id="PF13884">
    <property type="entry name" value="Peptidase_S74"/>
    <property type="match status" value="1"/>
</dbReference>
<dbReference type="Gene3D" id="2.60.120.200">
    <property type="match status" value="1"/>
</dbReference>
<organism evidence="2">
    <name type="scientific">viral metagenome</name>
    <dbReference type="NCBI Taxonomy" id="1070528"/>
    <lineage>
        <taxon>unclassified sequences</taxon>
        <taxon>metagenomes</taxon>
        <taxon>organismal metagenomes</taxon>
    </lineage>
</organism>
<dbReference type="Gene3D" id="1.10.10.10">
    <property type="entry name" value="Winged helix-like DNA-binding domain superfamily/Winged helix DNA-binding domain"/>
    <property type="match status" value="1"/>
</dbReference>
<dbReference type="SUPFAM" id="SSF49899">
    <property type="entry name" value="Concanavalin A-like lectins/glucanases"/>
    <property type="match status" value="1"/>
</dbReference>
<feature type="domain" description="Peptidase S74" evidence="1">
    <location>
        <begin position="892"/>
        <end position="1070"/>
    </location>
</feature>
<dbReference type="InterPro" id="IPR013320">
    <property type="entry name" value="ConA-like_dom_sf"/>
</dbReference>
<proteinExistence type="predicted"/>
<dbReference type="InterPro" id="IPR036388">
    <property type="entry name" value="WH-like_DNA-bd_sf"/>
</dbReference>
<evidence type="ECO:0000313" key="2">
    <source>
        <dbReference type="EMBL" id="QHT89532.1"/>
    </source>
</evidence>
<evidence type="ECO:0000259" key="1">
    <source>
        <dbReference type="PROSITE" id="PS51688"/>
    </source>
</evidence>